<protein>
    <submittedName>
        <fullName evidence="1">Uncharacterized protein</fullName>
    </submittedName>
</protein>
<dbReference type="RefSeq" id="WP_163946485.1">
    <property type="nucleotide sequence ID" value="NZ_JAAIKC010000003.1"/>
</dbReference>
<reference evidence="1" key="1">
    <citation type="submission" date="2020-02" db="EMBL/GenBank/DDBJ databases">
        <authorList>
            <person name="Shen X.-R."/>
            <person name="Zhang Y.-X."/>
        </authorList>
    </citation>
    <scope>NUCLEOTIDE SEQUENCE</scope>
    <source>
        <strain evidence="1">SYP-B3998</strain>
    </source>
</reference>
<dbReference type="AlphaFoldDB" id="A0A6G3ZXK2"/>
<name>A0A6G3ZXK2_9BACL</name>
<comment type="caution">
    <text evidence="1">The sequence shown here is derived from an EMBL/GenBank/DDBJ whole genome shotgun (WGS) entry which is preliminary data.</text>
</comment>
<evidence type="ECO:0000313" key="1">
    <source>
        <dbReference type="EMBL" id="NEW06810.1"/>
    </source>
</evidence>
<organism evidence="1">
    <name type="scientific">Paenibacillus sp. SYP-B3998</name>
    <dbReference type="NCBI Taxonomy" id="2678564"/>
    <lineage>
        <taxon>Bacteria</taxon>
        <taxon>Bacillati</taxon>
        <taxon>Bacillota</taxon>
        <taxon>Bacilli</taxon>
        <taxon>Bacillales</taxon>
        <taxon>Paenibacillaceae</taxon>
        <taxon>Paenibacillus</taxon>
    </lineage>
</organism>
<sequence>MLRLVSLLVYLNLDPNRQFDSNAEVLSIESKPITMGFQAVELSRHTVQIVLVHNSTDVFIDGKKLGMTHKIADLFTLCKYISKMYNKNKPIGL</sequence>
<gene>
    <name evidence="1" type="ORF">GK047_12390</name>
</gene>
<proteinExistence type="predicted"/>
<dbReference type="EMBL" id="JAAIKC010000003">
    <property type="protein sequence ID" value="NEW06810.1"/>
    <property type="molecule type" value="Genomic_DNA"/>
</dbReference>
<accession>A0A6G3ZXK2</accession>